<dbReference type="STRING" id="1223523.H340_01279"/>
<reference evidence="1 2" key="1">
    <citation type="journal article" date="2013" name="Genome Announc.">
        <title>Whole-Genome Shotgun Assembly and Analysis of the Genome of Streptomyces mobaraensis DSM 40847, a Strain for Industrial Production of Microbial Transglutaminase.</title>
        <authorList>
            <person name="Yang H."/>
            <person name="He T."/>
            <person name="Wu W."/>
            <person name="Zhu W."/>
            <person name="Lu B."/>
            <person name="Sun W."/>
        </authorList>
    </citation>
    <scope>NUCLEOTIDE SEQUENCE [LARGE SCALE GENOMIC DNA]</scope>
    <source>
        <strain evidence="1 2">DSM 40847</strain>
    </source>
</reference>
<dbReference type="Proteomes" id="UP000011740">
    <property type="component" value="Unassembled WGS sequence"/>
</dbReference>
<sequence length="158" mass="18769">MKDIVIFADEHGYDEDDVKDFAYEWVPVVETDRPLWAVLNSYRVMDERDIHDGDTEAFMDYLPLCQWDVEEAGTTFKDRYHGQWESLEEYARQSLDDTGFMALRTERTSAFREDVWLSYRDVLRFCRENKLQKPPIDVAAWERHYSISRNGHVFQAAA</sequence>
<name>M3CFD5_STRM1</name>
<organism evidence="1 2">
    <name type="scientific">Streptomyces mobaraensis (strain ATCC 29032 / DSM 40847 / JCM 4168 / NBRC 13819 / NCIMB 11159 / IPCR 16-22)</name>
    <dbReference type="NCBI Taxonomy" id="1223523"/>
    <lineage>
        <taxon>Bacteria</taxon>
        <taxon>Bacillati</taxon>
        <taxon>Actinomycetota</taxon>
        <taxon>Actinomycetes</taxon>
        <taxon>Kitasatosporales</taxon>
        <taxon>Streptomycetaceae</taxon>
        <taxon>Streptomyces</taxon>
    </lineage>
</organism>
<comment type="caution">
    <text evidence="1">The sequence shown here is derived from an EMBL/GenBank/DDBJ whole genome shotgun (WGS) entry which is preliminary data.</text>
</comment>
<dbReference type="EMBL" id="AORZ01000002">
    <property type="protein sequence ID" value="EMF02436.1"/>
    <property type="molecule type" value="Genomic_DNA"/>
</dbReference>
<accession>M3CFD5</accession>
<evidence type="ECO:0000313" key="2">
    <source>
        <dbReference type="Proteomes" id="UP000011740"/>
    </source>
</evidence>
<protein>
    <submittedName>
        <fullName evidence="1">Uncharacterized protein</fullName>
    </submittedName>
</protein>
<dbReference type="RefSeq" id="WP_004938095.1">
    <property type="nucleotide sequence ID" value="NZ_AORZ01000002.1"/>
</dbReference>
<dbReference type="AlphaFoldDB" id="M3CFD5"/>
<gene>
    <name evidence="1" type="ORF">H340_01279</name>
</gene>
<evidence type="ECO:0000313" key="1">
    <source>
        <dbReference type="EMBL" id="EMF02436.1"/>
    </source>
</evidence>
<proteinExistence type="predicted"/>